<proteinExistence type="predicted"/>
<sequence>MTPVTTLEPQQGGRRQNWGRRLRRPLSIIGTSSLGASGDFSVDSILEESLSKTDHVTPECIQRPRAVSTYIPAVTHNAEDSDEDEDDDYLHGIDHSISKWISINEHPPQTTTTNNYTTDTTPCIEKGSIHTATTASTEEEDDEYPVQTHDDTLFLNNRGIVWVGGLDRPEKTLPAPIYEHRLVFDDEDDDQPFSNRIRSIWVN</sequence>
<dbReference type="AlphaFoldDB" id="A0A642V5Y0"/>
<protein>
    <submittedName>
        <fullName evidence="1">Uncharacterized protein</fullName>
    </submittedName>
</protein>
<dbReference type="Proteomes" id="UP000761534">
    <property type="component" value="Unassembled WGS sequence"/>
</dbReference>
<dbReference type="EMBL" id="SWFS01000184">
    <property type="protein sequence ID" value="KAA8915137.1"/>
    <property type="molecule type" value="Genomic_DNA"/>
</dbReference>
<gene>
    <name evidence="1" type="ORF">TRICI_002746</name>
</gene>
<accession>A0A642V5Y0</accession>
<evidence type="ECO:0000313" key="1">
    <source>
        <dbReference type="EMBL" id="KAA8915137.1"/>
    </source>
</evidence>
<organism evidence="1 2">
    <name type="scientific">Trichomonascus ciferrii</name>
    <dbReference type="NCBI Taxonomy" id="44093"/>
    <lineage>
        <taxon>Eukaryota</taxon>
        <taxon>Fungi</taxon>
        <taxon>Dikarya</taxon>
        <taxon>Ascomycota</taxon>
        <taxon>Saccharomycotina</taxon>
        <taxon>Dipodascomycetes</taxon>
        <taxon>Dipodascales</taxon>
        <taxon>Trichomonascaceae</taxon>
        <taxon>Trichomonascus</taxon>
        <taxon>Trichomonascus ciferrii complex</taxon>
    </lineage>
</organism>
<reference evidence="1" key="1">
    <citation type="journal article" date="2019" name="G3 (Bethesda)">
        <title>Genome Assemblies of Two Rare Opportunistic Yeast Pathogens: Diutina rugosa (syn. Candida rugosa) and Trichomonascus ciferrii (syn. Candida ciferrii).</title>
        <authorList>
            <person name="Mixao V."/>
            <person name="Saus E."/>
            <person name="Hansen A.P."/>
            <person name="Lass-Florl C."/>
            <person name="Gabaldon T."/>
        </authorList>
    </citation>
    <scope>NUCLEOTIDE SEQUENCE</scope>
    <source>
        <strain evidence="1">CBS 4856</strain>
    </source>
</reference>
<dbReference type="VEuPathDB" id="FungiDB:TRICI_002746"/>
<keyword evidence="2" id="KW-1185">Reference proteome</keyword>
<evidence type="ECO:0000313" key="2">
    <source>
        <dbReference type="Proteomes" id="UP000761534"/>
    </source>
</evidence>
<name>A0A642V5Y0_9ASCO</name>
<comment type="caution">
    <text evidence="1">The sequence shown here is derived from an EMBL/GenBank/DDBJ whole genome shotgun (WGS) entry which is preliminary data.</text>
</comment>